<reference evidence="2 3" key="1">
    <citation type="submission" date="2017-07" db="EMBL/GenBank/DDBJ databases">
        <authorList>
            <person name="Sun Z.S."/>
            <person name="Albrecht U."/>
            <person name="Echele G."/>
            <person name="Lee C.C."/>
        </authorList>
    </citation>
    <scope>NUCLEOTIDE SEQUENCE [LARGE SCALE GENOMIC DNA]</scope>
    <source>
        <strain evidence="2 3">CGMCC 1.12710</strain>
    </source>
</reference>
<feature type="domain" description="Bacteriophage tail tape measure C-terminal" evidence="1">
    <location>
        <begin position="27"/>
        <end position="87"/>
    </location>
</feature>
<keyword evidence="3" id="KW-1185">Reference proteome</keyword>
<organism evidence="2 3">
    <name type="scientific">Amphiplicatus metriothermophilus</name>
    <dbReference type="NCBI Taxonomy" id="1519374"/>
    <lineage>
        <taxon>Bacteria</taxon>
        <taxon>Pseudomonadati</taxon>
        <taxon>Pseudomonadota</taxon>
        <taxon>Alphaproteobacteria</taxon>
        <taxon>Parvularculales</taxon>
        <taxon>Parvularculaceae</taxon>
        <taxon>Amphiplicatus</taxon>
    </lineage>
</organism>
<dbReference type="OrthoDB" id="7996304at2"/>
<name>A0A239PID0_9PROT</name>
<dbReference type="Proteomes" id="UP000198346">
    <property type="component" value="Unassembled WGS sequence"/>
</dbReference>
<sequence length="178" mass="18163">MTGRISINLDTEGLAQAGAEVTRLAEEEIAPAAALIEEAFASASRSIERDLSRAARSGALSLKGLARSIVNDLKGVAIDALVRKPLQSFFQSALAGAFGGGRAGGGFVAPGASFLVGERGPELFVPSVSGRIAPRAPARPISVSIHVAGAGDAESFRRSETQIAAGLARALARAERNG</sequence>
<evidence type="ECO:0000313" key="2">
    <source>
        <dbReference type="EMBL" id="SNT67572.1"/>
    </source>
</evidence>
<dbReference type="AlphaFoldDB" id="A0A239PID0"/>
<dbReference type="Pfam" id="PF09718">
    <property type="entry name" value="Tape_meas_lam_C"/>
    <property type="match status" value="1"/>
</dbReference>
<evidence type="ECO:0000259" key="1">
    <source>
        <dbReference type="Pfam" id="PF09718"/>
    </source>
</evidence>
<protein>
    <submittedName>
        <fullName evidence="2">Lambda phage tail tape-measure protein (Tape_meas_lam_C)</fullName>
    </submittedName>
</protein>
<proteinExistence type="predicted"/>
<dbReference type="RefSeq" id="WP_089410607.1">
    <property type="nucleotide sequence ID" value="NZ_FZQA01000001.1"/>
</dbReference>
<dbReference type="InterPro" id="IPR006431">
    <property type="entry name" value="Phage_tape_meas_C"/>
</dbReference>
<gene>
    <name evidence="2" type="ORF">SAMN06297382_0062</name>
</gene>
<accession>A0A239PID0</accession>
<dbReference type="EMBL" id="FZQA01000001">
    <property type="protein sequence ID" value="SNT67572.1"/>
    <property type="molecule type" value="Genomic_DNA"/>
</dbReference>
<evidence type="ECO:0000313" key="3">
    <source>
        <dbReference type="Proteomes" id="UP000198346"/>
    </source>
</evidence>